<dbReference type="EMBL" id="JACVVK020000695">
    <property type="protein sequence ID" value="KAK7455311.1"/>
    <property type="molecule type" value="Genomic_DNA"/>
</dbReference>
<dbReference type="AlphaFoldDB" id="A0ABD0J2Z4"/>
<comment type="caution">
    <text evidence="1">The sequence shown here is derived from an EMBL/GenBank/DDBJ whole genome shotgun (WGS) entry which is preliminary data.</text>
</comment>
<evidence type="ECO:0000313" key="1">
    <source>
        <dbReference type="EMBL" id="KAK7455311.1"/>
    </source>
</evidence>
<reference evidence="1 2" key="1">
    <citation type="journal article" date="2023" name="Sci. Data">
        <title>Genome assembly of the Korean intertidal mud-creeper Batillaria attramentaria.</title>
        <authorList>
            <person name="Patra A.K."/>
            <person name="Ho P.T."/>
            <person name="Jun S."/>
            <person name="Lee S.J."/>
            <person name="Kim Y."/>
            <person name="Won Y.J."/>
        </authorList>
    </citation>
    <scope>NUCLEOTIDE SEQUENCE [LARGE SCALE GENOMIC DNA]</scope>
    <source>
        <strain evidence="1">Wonlab-2016</strain>
    </source>
</reference>
<gene>
    <name evidence="1" type="ORF">BaRGS_00039505</name>
</gene>
<accession>A0ABD0J2Z4</accession>
<keyword evidence="2" id="KW-1185">Reference proteome</keyword>
<name>A0ABD0J2Z4_9CAEN</name>
<protein>
    <submittedName>
        <fullName evidence="1">Uncharacterized protein</fullName>
    </submittedName>
</protein>
<proteinExistence type="predicted"/>
<evidence type="ECO:0000313" key="2">
    <source>
        <dbReference type="Proteomes" id="UP001519460"/>
    </source>
</evidence>
<dbReference type="Proteomes" id="UP001519460">
    <property type="component" value="Unassembled WGS sequence"/>
</dbReference>
<organism evidence="1 2">
    <name type="scientific">Batillaria attramentaria</name>
    <dbReference type="NCBI Taxonomy" id="370345"/>
    <lineage>
        <taxon>Eukaryota</taxon>
        <taxon>Metazoa</taxon>
        <taxon>Spiralia</taxon>
        <taxon>Lophotrochozoa</taxon>
        <taxon>Mollusca</taxon>
        <taxon>Gastropoda</taxon>
        <taxon>Caenogastropoda</taxon>
        <taxon>Sorbeoconcha</taxon>
        <taxon>Cerithioidea</taxon>
        <taxon>Batillariidae</taxon>
        <taxon>Batillaria</taxon>
    </lineage>
</organism>
<sequence>MTCFHRLPEKPRTLLELTFLFSVSQDSYPPGAPFWRPGGRETETANHGLYGSPEFVCFRRGGLSPGPEIVHYSLSALQTRRGEWDEMLVTWRTAGCVWDFCVFFGGLKFGRFHYGIMWPMASLFGVSPTADMQQCPRSLYDCSTLETTLTGVADVILTPDFVSSVHDDMQVDEICRSRSCVHGLVCALSGYWQIRQNVYDGSSTAD</sequence>